<evidence type="ECO:0000313" key="12">
    <source>
        <dbReference type="EMBL" id="KAJ3576977.1"/>
    </source>
</evidence>
<dbReference type="PROSITE" id="PS00463">
    <property type="entry name" value="ZN2_CY6_FUNGAL_1"/>
    <property type="match status" value="1"/>
</dbReference>
<feature type="compositionally biased region" description="Polar residues" evidence="10">
    <location>
        <begin position="1143"/>
        <end position="1160"/>
    </location>
</feature>
<dbReference type="SMART" id="SM00066">
    <property type="entry name" value="GAL4"/>
    <property type="match status" value="1"/>
</dbReference>
<feature type="region of interest" description="Disordered" evidence="10">
    <location>
        <begin position="481"/>
        <end position="518"/>
    </location>
</feature>
<dbReference type="PROSITE" id="PS50048">
    <property type="entry name" value="ZN2_CY6_FUNGAL_2"/>
    <property type="match status" value="1"/>
</dbReference>
<dbReference type="InterPro" id="IPR002347">
    <property type="entry name" value="SDR_fam"/>
</dbReference>
<dbReference type="Gene3D" id="3.40.50.720">
    <property type="entry name" value="NAD(P)-binding Rossmann-like Domain"/>
    <property type="match status" value="1"/>
</dbReference>
<dbReference type="GO" id="GO:0003677">
    <property type="term" value="F:DNA binding"/>
    <property type="evidence" value="ECO:0007669"/>
    <property type="project" value="UniProtKB-KW"/>
</dbReference>
<dbReference type="Pfam" id="PF00172">
    <property type="entry name" value="Zn_clus"/>
    <property type="match status" value="1"/>
</dbReference>
<keyword evidence="13" id="KW-1185">Reference proteome</keyword>
<evidence type="ECO:0000256" key="8">
    <source>
        <dbReference type="ARBA" id="ARBA00023163"/>
    </source>
</evidence>
<dbReference type="FunFam" id="3.40.50.720:FF:000084">
    <property type="entry name" value="Short-chain dehydrogenase reductase"/>
    <property type="match status" value="1"/>
</dbReference>
<keyword evidence="6" id="KW-0805">Transcription regulation</keyword>
<dbReference type="SMART" id="SM00822">
    <property type="entry name" value="PKS_KR"/>
    <property type="match status" value="1"/>
</dbReference>
<dbReference type="SMART" id="SM00906">
    <property type="entry name" value="Fungal_trans"/>
    <property type="match status" value="1"/>
</dbReference>
<organism evidence="12 13">
    <name type="scientific">Xylaria arbuscula</name>
    <dbReference type="NCBI Taxonomy" id="114810"/>
    <lineage>
        <taxon>Eukaryota</taxon>
        <taxon>Fungi</taxon>
        <taxon>Dikarya</taxon>
        <taxon>Ascomycota</taxon>
        <taxon>Pezizomycotina</taxon>
        <taxon>Sordariomycetes</taxon>
        <taxon>Xylariomycetidae</taxon>
        <taxon>Xylariales</taxon>
        <taxon>Xylariaceae</taxon>
        <taxon>Xylaria</taxon>
    </lineage>
</organism>
<comment type="subcellular location">
    <subcellularLocation>
        <location evidence="1">Nucleus</location>
    </subcellularLocation>
</comment>
<keyword evidence="9" id="KW-0539">Nucleus</keyword>
<dbReference type="PANTHER" id="PTHR31313:SF77">
    <property type="entry name" value="ZN(II)2CYS6 TRANSCRIPTION FACTOR (EUROFUNG)"/>
    <property type="match status" value="1"/>
</dbReference>
<proteinExistence type="predicted"/>
<dbReference type="SUPFAM" id="SSF57701">
    <property type="entry name" value="Zn2/Cys6 DNA-binding domain"/>
    <property type="match status" value="1"/>
</dbReference>
<gene>
    <name evidence="12" type="ORF">NPX13_g3527</name>
</gene>
<evidence type="ECO:0000256" key="1">
    <source>
        <dbReference type="ARBA" id="ARBA00004123"/>
    </source>
</evidence>
<dbReference type="VEuPathDB" id="FungiDB:F4678DRAFT_423455"/>
<keyword evidence="8" id="KW-0804">Transcription</keyword>
<dbReference type="Pfam" id="PF04082">
    <property type="entry name" value="Fungal_trans"/>
    <property type="match status" value="1"/>
</dbReference>
<dbReference type="CDD" id="cd12148">
    <property type="entry name" value="fungal_TF_MHR"/>
    <property type="match status" value="1"/>
</dbReference>
<dbReference type="PRINTS" id="PR00081">
    <property type="entry name" value="GDHRDH"/>
</dbReference>
<feature type="region of interest" description="Disordered" evidence="10">
    <location>
        <begin position="596"/>
        <end position="628"/>
    </location>
</feature>
<dbReference type="InterPro" id="IPR020904">
    <property type="entry name" value="Sc_DH/Rdtase_CS"/>
</dbReference>
<dbReference type="Proteomes" id="UP001148614">
    <property type="component" value="Unassembled WGS sequence"/>
</dbReference>
<name>A0A9W8NI33_9PEZI</name>
<dbReference type="InterPro" id="IPR001138">
    <property type="entry name" value="Zn2Cys6_DnaBD"/>
</dbReference>
<keyword evidence="7" id="KW-0238">DNA-binding</keyword>
<sequence length="1160" mass="128752">MAQKPNPDRYLDHSVQDLLSLKGRTVVITGGARGLGLAFTLAVAESGGNVAVLDAADTPHEHFYKFQKEFPVKIEFYKADVTQYDALKTTFDRVVEDFGRIDGLITAAGICPDQPFLERDPASVARCMNINVLGTYYAAQLAAAQMDRQEPTDFNPRGGSIVMIASIAAYVASKGQCTSDYCASKGAVVSLAKALGVELAGKGIRVNSISPGYMMTDMTLDLCNRMPWLGEIMNTEPPMRRMGDRTDLKVPIVYLLSNASAYHTGDDMLITGGIHAGRLMLMDAAADANVFLQQKGLQEQEASRSRNVDIGQSLPSSYLDLTPRPIVLDSDYPPYHPKSLPHNPDAVNETAEASTILWLTRLTSLFTMPGSAADSGQTKRKHVTTACLNCRESKVKCDAEVPACSNCKNKGKDCRYATGDDKRKLSLRVAVELLSKRTTQLSDFVLANGLEPPAMDEDAATALTKTMDGLKMSHLLPRNIRASSPRPLLPPISPDQQRAENLPFPSQPDLQAPTYEPPSIQLPHSPQNIGITSKNGQAQYNVFSEPLAPEVLMNSEFSLSDQIDHSLPDWNWNELADITSSIHQPYTRTGMDAMFEGRPDVFNHPGNSDSDQGASPCSQTNSSSVDSEDARRLIGLLSDRMGSLQIESPGKFRFYGPTSNFNLIDMPAPDNLVSQYTVHRTVRSDGQDYMDRLGIGAMVPPEIEEHMANLYFSWQDPAIHVVNRSVYEEAKDKWKDGEDTPFFSLALLNAICALGAAFDESRYHPTFITFPRSVADFFADRAKTLLDIELDCPCVATVQAMVVLSGHDIGCKRDARGWLYSGMALRLAFDLSLHIDVSSYVSRDLLSREEACLRQTIFWAAYTADRIWSYHLGRPFLSSAKGLMVPRPSVDESVQGASEWIPYITSRSLEESSPAVSHVYITSMQRALLLDIAAPLSEAVYESSGTPYSRIEEIYRRVAVDLVKWKTSLDAPLQIDVKQDKLYLPHVILLHMQYHQIMLYTHRPWMSNSHTQADLFFTDARRQCIDSAVAIAELLKLYESQYTFRRINVQAVSMTCSAALLLIFAVVTGHQGQGGKELKPYLSICFRAMEQFSLSWENAKRNLDFLILVRRKWETKSRGTTHNRRGSTNKSPVDFTGRKRARTSSINSNLRQNMSAAPWG</sequence>
<dbReference type="CDD" id="cd00067">
    <property type="entry name" value="GAL4"/>
    <property type="match status" value="1"/>
</dbReference>
<dbReference type="GO" id="GO:0006351">
    <property type="term" value="P:DNA-templated transcription"/>
    <property type="evidence" value="ECO:0007669"/>
    <property type="project" value="InterPro"/>
</dbReference>
<feature type="compositionally biased region" description="Polar residues" evidence="10">
    <location>
        <begin position="605"/>
        <end position="625"/>
    </location>
</feature>
<evidence type="ECO:0000256" key="9">
    <source>
        <dbReference type="ARBA" id="ARBA00023242"/>
    </source>
</evidence>
<feature type="domain" description="Zn(2)-C6 fungal-type" evidence="11">
    <location>
        <begin position="386"/>
        <end position="416"/>
    </location>
</feature>
<feature type="region of interest" description="Disordered" evidence="10">
    <location>
        <begin position="1117"/>
        <end position="1160"/>
    </location>
</feature>
<dbReference type="GO" id="GO:0000981">
    <property type="term" value="F:DNA-binding transcription factor activity, RNA polymerase II-specific"/>
    <property type="evidence" value="ECO:0007669"/>
    <property type="project" value="InterPro"/>
</dbReference>
<comment type="caution">
    <text evidence="12">The sequence shown here is derived from an EMBL/GenBank/DDBJ whole genome shotgun (WGS) entry which is preliminary data.</text>
</comment>
<dbReference type="Pfam" id="PF13561">
    <property type="entry name" value="adh_short_C2"/>
    <property type="match status" value="1"/>
</dbReference>
<dbReference type="Gene3D" id="4.10.240.10">
    <property type="entry name" value="Zn(2)-C6 fungal-type DNA-binding domain"/>
    <property type="match status" value="1"/>
</dbReference>
<dbReference type="InterPro" id="IPR036291">
    <property type="entry name" value="NAD(P)-bd_dom_sf"/>
</dbReference>
<evidence type="ECO:0000256" key="6">
    <source>
        <dbReference type="ARBA" id="ARBA00023015"/>
    </source>
</evidence>
<dbReference type="SUPFAM" id="SSF51735">
    <property type="entry name" value="NAD(P)-binding Rossmann-fold domains"/>
    <property type="match status" value="1"/>
</dbReference>
<dbReference type="GO" id="GO:0008270">
    <property type="term" value="F:zinc ion binding"/>
    <property type="evidence" value="ECO:0007669"/>
    <property type="project" value="InterPro"/>
</dbReference>
<evidence type="ECO:0000256" key="7">
    <source>
        <dbReference type="ARBA" id="ARBA00023125"/>
    </source>
</evidence>
<evidence type="ECO:0000256" key="3">
    <source>
        <dbReference type="ARBA" id="ARBA00022833"/>
    </source>
</evidence>
<protein>
    <recommendedName>
        <fullName evidence="11">Zn(2)-C6 fungal-type domain-containing protein</fullName>
    </recommendedName>
</protein>
<dbReference type="PANTHER" id="PTHR31313">
    <property type="entry name" value="TY1 ENHANCER ACTIVATOR"/>
    <property type="match status" value="1"/>
</dbReference>
<dbReference type="GO" id="GO:0005634">
    <property type="term" value="C:nucleus"/>
    <property type="evidence" value="ECO:0007669"/>
    <property type="project" value="UniProtKB-SubCell"/>
</dbReference>
<dbReference type="InterPro" id="IPR057326">
    <property type="entry name" value="KR_dom"/>
</dbReference>
<evidence type="ECO:0000256" key="10">
    <source>
        <dbReference type="SAM" id="MobiDB-lite"/>
    </source>
</evidence>
<evidence type="ECO:0000313" key="13">
    <source>
        <dbReference type="Proteomes" id="UP001148614"/>
    </source>
</evidence>
<reference evidence="12" key="1">
    <citation type="submission" date="2022-07" db="EMBL/GenBank/DDBJ databases">
        <title>Genome Sequence of Xylaria arbuscula.</title>
        <authorList>
            <person name="Buettner E."/>
        </authorList>
    </citation>
    <scope>NUCLEOTIDE SEQUENCE</scope>
    <source>
        <strain evidence="12">VT107</strain>
    </source>
</reference>
<evidence type="ECO:0000256" key="4">
    <source>
        <dbReference type="ARBA" id="ARBA00022857"/>
    </source>
</evidence>
<keyword evidence="4" id="KW-0521">NADP</keyword>
<evidence type="ECO:0000259" key="11">
    <source>
        <dbReference type="PROSITE" id="PS50048"/>
    </source>
</evidence>
<dbReference type="PRINTS" id="PR00080">
    <property type="entry name" value="SDRFAMILY"/>
</dbReference>
<keyword evidence="3" id="KW-0862">Zinc</keyword>
<accession>A0A9W8NI33</accession>
<dbReference type="EMBL" id="JANPWZ010000444">
    <property type="protein sequence ID" value="KAJ3576977.1"/>
    <property type="molecule type" value="Genomic_DNA"/>
</dbReference>
<dbReference type="InterPro" id="IPR051615">
    <property type="entry name" value="Transcr_Regulatory_Elem"/>
</dbReference>
<dbReference type="GO" id="GO:0016491">
    <property type="term" value="F:oxidoreductase activity"/>
    <property type="evidence" value="ECO:0007669"/>
    <property type="project" value="UniProtKB-KW"/>
</dbReference>
<dbReference type="InterPro" id="IPR007219">
    <property type="entry name" value="XnlR_reg_dom"/>
</dbReference>
<keyword evidence="2" id="KW-0479">Metal-binding</keyword>
<evidence type="ECO:0000256" key="2">
    <source>
        <dbReference type="ARBA" id="ARBA00022723"/>
    </source>
</evidence>
<evidence type="ECO:0000256" key="5">
    <source>
        <dbReference type="ARBA" id="ARBA00023002"/>
    </source>
</evidence>
<dbReference type="PROSITE" id="PS00061">
    <property type="entry name" value="ADH_SHORT"/>
    <property type="match status" value="1"/>
</dbReference>
<dbReference type="AlphaFoldDB" id="A0A9W8NI33"/>
<dbReference type="VEuPathDB" id="FungiDB:F4678DRAFT_423445"/>
<keyword evidence="5" id="KW-0560">Oxidoreductase</keyword>
<dbReference type="InterPro" id="IPR036864">
    <property type="entry name" value="Zn2-C6_fun-type_DNA-bd_sf"/>
</dbReference>